<reference evidence="7" key="1">
    <citation type="submission" date="2019-09" db="EMBL/GenBank/DDBJ databases">
        <title>Mumia zhuanghuii sp. nov. isolated from the intestinal contents of plateau pika (Ochotona curzoniae) in the Qinghai-Tibet plateau of China.</title>
        <authorList>
            <person name="Tian Z."/>
        </authorList>
    </citation>
    <scope>NUCLEOTIDE SEQUENCE [LARGE SCALE GENOMIC DNA]</scope>
    <source>
        <strain evidence="7">JCM 30598</strain>
    </source>
</reference>
<dbReference type="Proteomes" id="UP000325827">
    <property type="component" value="Unassembled WGS sequence"/>
</dbReference>
<dbReference type="PROSITE" id="PS50893">
    <property type="entry name" value="ABC_TRANSPORTER_2"/>
    <property type="match status" value="1"/>
</dbReference>
<evidence type="ECO:0000256" key="3">
    <source>
        <dbReference type="ARBA" id="ARBA00022840"/>
    </source>
</evidence>
<dbReference type="Pfam" id="PF00005">
    <property type="entry name" value="ABC_tran"/>
    <property type="match status" value="1"/>
</dbReference>
<dbReference type="InterPro" id="IPR003439">
    <property type="entry name" value="ABC_transporter-like_ATP-bd"/>
</dbReference>
<keyword evidence="1" id="KW-0813">Transport</keyword>
<feature type="compositionally biased region" description="Polar residues" evidence="4">
    <location>
        <begin position="1"/>
        <end position="17"/>
    </location>
</feature>
<comment type="caution">
    <text evidence="6">The sequence shown here is derived from an EMBL/GenBank/DDBJ whole genome shotgun (WGS) entry which is preliminary data.</text>
</comment>
<evidence type="ECO:0000259" key="5">
    <source>
        <dbReference type="PROSITE" id="PS50893"/>
    </source>
</evidence>
<dbReference type="PANTHER" id="PTHR42788:SF20">
    <property type="entry name" value="ABC TRANSPORTER ATP-BINDING PROTEIN"/>
    <property type="match status" value="1"/>
</dbReference>
<accession>A0A5J5IZH9</accession>
<evidence type="ECO:0000313" key="7">
    <source>
        <dbReference type="Proteomes" id="UP000325827"/>
    </source>
</evidence>
<keyword evidence="7" id="KW-1185">Reference proteome</keyword>
<dbReference type="Gene3D" id="3.40.50.300">
    <property type="entry name" value="P-loop containing nucleotide triphosphate hydrolases"/>
    <property type="match status" value="1"/>
</dbReference>
<dbReference type="EMBL" id="VYSA01000002">
    <property type="protein sequence ID" value="KAA9107726.1"/>
    <property type="molecule type" value="Genomic_DNA"/>
</dbReference>
<gene>
    <name evidence="6" type="ORF">F6B43_09770</name>
</gene>
<dbReference type="RefSeq" id="WP_150448761.1">
    <property type="nucleotide sequence ID" value="NZ_VYSA01000002.1"/>
</dbReference>
<dbReference type="AlphaFoldDB" id="A0A5J5IZH9"/>
<name>A0A5J5IZH9_9MICO</name>
<evidence type="ECO:0000256" key="1">
    <source>
        <dbReference type="ARBA" id="ARBA00022448"/>
    </source>
</evidence>
<organism evidence="6 7">
    <name type="scientific">Microbacterium rhizomatis</name>
    <dbReference type="NCBI Taxonomy" id="1631477"/>
    <lineage>
        <taxon>Bacteria</taxon>
        <taxon>Bacillati</taxon>
        <taxon>Actinomycetota</taxon>
        <taxon>Actinomycetes</taxon>
        <taxon>Micrococcales</taxon>
        <taxon>Microbacteriaceae</taxon>
        <taxon>Microbacterium</taxon>
    </lineage>
</organism>
<dbReference type="SMART" id="SM00382">
    <property type="entry name" value="AAA"/>
    <property type="match status" value="1"/>
</dbReference>
<keyword evidence="2" id="KW-0547">Nucleotide-binding</keyword>
<feature type="domain" description="ABC transporter" evidence="5">
    <location>
        <begin position="27"/>
        <end position="264"/>
    </location>
</feature>
<protein>
    <submittedName>
        <fullName evidence="6">ABC transporter ATP-binding protein</fullName>
    </submittedName>
</protein>
<sequence length="291" mass="32018">MSTHTDLNHTTGGSSAGSPDGSIPPVLSVNDLRYSYPARRSQAPVLAVENVSLKIAPGTITSIVGPSGCGKSTLLSLIAGLQPPDSGTVAWTPTETHDLIAKKQRLFTMVFQKDTVLPWLKVDSNIGWGLRFLDMTATEREARVAQLLELVGLTDFRKSYPYQLSGGMRRRVAFLTGVAPMPQVMLLDEPFSALDEPTRVNIHVEVMRIVAELGMAVILVTHDLSEAITMSDRVCILTKRPARVARVFDLPFGRDRDVRALRETDEYQELYKQMWHELNVQSGFASPAVAS</sequence>
<dbReference type="GO" id="GO:0016887">
    <property type="term" value="F:ATP hydrolysis activity"/>
    <property type="evidence" value="ECO:0007669"/>
    <property type="project" value="InterPro"/>
</dbReference>
<dbReference type="PANTHER" id="PTHR42788">
    <property type="entry name" value="TAURINE IMPORT ATP-BINDING PROTEIN-RELATED"/>
    <property type="match status" value="1"/>
</dbReference>
<evidence type="ECO:0000313" key="6">
    <source>
        <dbReference type="EMBL" id="KAA9107726.1"/>
    </source>
</evidence>
<dbReference type="InterPro" id="IPR003593">
    <property type="entry name" value="AAA+_ATPase"/>
</dbReference>
<evidence type="ECO:0000256" key="4">
    <source>
        <dbReference type="SAM" id="MobiDB-lite"/>
    </source>
</evidence>
<dbReference type="SUPFAM" id="SSF52540">
    <property type="entry name" value="P-loop containing nucleoside triphosphate hydrolases"/>
    <property type="match status" value="1"/>
</dbReference>
<feature type="region of interest" description="Disordered" evidence="4">
    <location>
        <begin position="1"/>
        <end position="23"/>
    </location>
</feature>
<dbReference type="GO" id="GO:0005524">
    <property type="term" value="F:ATP binding"/>
    <property type="evidence" value="ECO:0007669"/>
    <property type="project" value="UniProtKB-KW"/>
</dbReference>
<dbReference type="OrthoDB" id="8773773at2"/>
<dbReference type="InterPro" id="IPR050166">
    <property type="entry name" value="ABC_transporter_ATP-bind"/>
</dbReference>
<keyword evidence="3 6" id="KW-0067">ATP-binding</keyword>
<dbReference type="InterPro" id="IPR027417">
    <property type="entry name" value="P-loop_NTPase"/>
</dbReference>
<evidence type="ECO:0000256" key="2">
    <source>
        <dbReference type="ARBA" id="ARBA00022741"/>
    </source>
</evidence>
<dbReference type="PROSITE" id="PS00211">
    <property type="entry name" value="ABC_TRANSPORTER_1"/>
    <property type="match status" value="1"/>
</dbReference>
<proteinExistence type="predicted"/>
<dbReference type="InterPro" id="IPR017871">
    <property type="entry name" value="ABC_transporter-like_CS"/>
</dbReference>
<dbReference type="CDD" id="cd03293">
    <property type="entry name" value="ABC_NrtD_SsuB_transporters"/>
    <property type="match status" value="1"/>
</dbReference>